<name>A0A0A9D1I0_ARUDO</name>
<proteinExistence type="predicted"/>
<sequence length="15" mass="1534">MAVRRRGASSAEATA</sequence>
<accession>A0A0A9D1I0</accession>
<dbReference type="EMBL" id="GBRH01215436">
    <property type="protein sequence ID" value="JAD82459.1"/>
    <property type="molecule type" value="Transcribed_RNA"/>
</dbReference>
<reference evidence="1" key="2">
    <citation type="journal article" date="2015" name="Data Brief">
        <title>Shoot transcriptome of the giant reed, Arundo donax.</title>
        <authorList>
            <person name="Barrero R.A."/>
            <person name="Guerrero F.D."/>
            <person name="Moolhuijzen P."/>
            <person name="Goolsby J.A."/>
            <person name="Tidwell J."/>
            <person name="Bellgard S.E."/>
            <person name="Bellgard M.I."/>
        </authorList>
    </citation>
    <scope>NUCLEOTIDE SEQUENCE</scope>
    <source>
        <tissue evidence="1">Shoot tissue taken approximately 20 cm above the soil surface</tissue>
    </source>
</reference>
<evidence type="ECO:0000313" key="1">
    <source>
        <dbReference type="EMBL" id="JAD82459.1"/>
    </source>
</evidence>
<reference evidence="1" key="1">
    <citation type="submission" date="2014-09" db="EMBL/GenBank/DDBJ databases">
        <authorList>
            <person name="Magalhaes I.L.F."/>
            <person name="Oliveira U."/>
            <person name="Santos F.R."/>
            <person name="Vidigal T.H.D.A."/>
            <person name="Brescovit A.D."/>
            <person name="Santos A.J."/>
        </authorList>
    </citation>
    <scope>NUCLEOTIDE SEQUENCE</scope>
    <source>
        <tissue evidence="1">Shoot tissue taken approximately 20 cm above the soil surface</tissue>
    </source>
</reference>
<organism evidence="1">
    <name type="scientific">Arundo donax</name>
    <name type="common">Giant reed</name>
    <name type="synonym">Donax arundinaceus</name>
    <dbReference type="NCBI Taxonomy" id="35708"/>
    <lineage>
        <taxon>Eukaryota</taxon>
        <taxon>Viridiplantae</taxon>
        <taxon>Streptophyta</taxon>
        <taxon>Embryophyta</taxon>
        <taxon>Tracheophyta</taxon>
        <taxon>Spermatophyta</taxon>
        <taxon>Magnoliopsida</taxon>
        <taxon>Liliopsida</taxon>
        <taxon>Poales</taxon>
        <taxon>Poaceae</taxon>
        <taxon>PACMAD clade</taxon>
        <taxon>Arundinoideae</taxon>
        <taxon>Arundineae</taxon>
        <taxon>Arundo</taxon>
    </lineage>
</organism>
<protein>
    <submittedName>
        <fullName evidence="1">K-exchanger-like protein</fullName>
    </submittedName>
</protein>